<dbReference type="EMBL" id="CAJNOK010011100">
    <property type="protein sequence ID" value="CAF1132070.1"/>
    <property type="molecule type" value="Genomic_DNA"/>
</dbReference>
<name>A0A8S2LSG1_9BILA</name>
<comment type="caution">
    <text evidence="2">The sequence shown here is derived from an EMBL/GenBank/DDBJ whole genome shotgun (WGS) entry which is preliminary data.</text>
</comment>
<evidence type="ECO:0000313" key="1">
    <source>
        <dbReference type="EMBL" id="CAF1132070.1"/>
    </source>
</evidence>
<sequence length="262" mass="30039">METTVNHTTTVELTQELIQEPPSNFIDYLKDKTGHIDHYCTCESEPKSVLTVNHLSFLRSTMPEIQNLLTIARHGELRKSDLLYLNGKLSGMAIRNYKTLLKNVHNRQDFNNDIISKIEDILINTNDTMIKKHLLDILVNRVEKGIRKMPSLTNLEDNVLEPNTCLATRYLFLRASTNQRLSSKPLLNLTIVSVNKSGLYKSSERQNCILALYSSLKIQNIAVSWNMLNKLEATLLDQNTESNKPLYVSLLFVGRFITQYIQ</sequence>
<evidence type="ECO:0000313" key="3">
    <source>
        <dbReference type="Proteomes" id="UP000682733"/>
    </source>
</evidence>
<dbReference type="Proteomes" id="UP000682733">
    <property type="component" value="Unassembled WGS sequence"/>
</dbReference>
<gene>
    <name evidence="1" type="ORF">OVA965_LOCUS20704</name>
    <name evidence="2" type="ORF">TMI583_LOCUS21163</name>
</gene>
<dbReference type="Proteomes" id="UP000677228">
    <property type="component" value="Unassembled WGS sequence"/>
</dbReference>
<dbReference type="EMBL" id="CAJOBA010022342">
    <property type="protein sequence ID" value="CAF3916484.1"/>
    <property type="molecule type" value="Genomic_DNA"/>
</dbReference>
<reference evidence="2" key="1">
    <citation type="submission" date="2021-02" db="EMBL/GenBank/DDBJ databases">
        <authorList>
            <person name="Nowell W R."/>
        </authorList>
    </citation>
    <scope>NUCLEOTIDE SEQUENCE</scope>
</reference>
<evidence type="ECO:0000313" key="2">
    <source>
        <dbReference type="EMBL" id="CAF3916484.1"/>
    </source>
</evidence>
<proteinExistence type="predicted"/>
<dbReference type="AlphaFoldDB" id="A0A8S2LSG1"/>
<organism evidence="2 3">
    <name type="scientific">Didymodactylos carnosus</name>
    <dbReference type="NCBI Taxonomy" id="1234261"/>
    <lineage>
        <taxon>Eukaryota</taxon>
        <taxon>Metazoa</taxon>
        <taxon>Spiralia</taxon>
        <taxon>Gnathifera</taxon>
        <taxon>Rotifera</taxon>
        <taxon>Eurotatoria</taxon>
        <taxon>Bdelloidea</taxon>
        <taxon>Philodinida</taxon>
        <taxon>Philodinidae</taxon>
        <taxon>Didymodactylos</taxon>
    </lineage>
</organism>
<protein>
    <submittedName>
        <fullName evidence="2">Uncharacterized protein</fullName>
    </submittedName>
</protein>
<accession>A0A8S2LSG1</accession>